<keyword evidence="7" id="KW-0156">Chromatin regulator</keyword>
<dbReference type="GO" id="GO:0000123">
    <property type="term" value="C:histone acetyltransferase complex"/>
    <property type="evidence" value="ECO:0007669"/>
    <property type="project" value="TreeGrafter"/>
</dbReference>
<evidence type="ECO:0000259" key="15">
    <source>
        <dbReference type="PROSITE" id="PS50134"/>
    </source>
</evidence>
<evidence type="ECO:0000259" key="16">
    <source>
        <dbReference type="PROSITE" id="PS50135"/>
    </source>
</evidence>
<dbReference type="SMART" id="SM00551">
    <property type="entry name" value="ZnF_TAZ"/>
    <property type="match status" value="1"/>
</dbReference>
<keyword evidence="3 18" id="KW-0808">Transferase</keyword>
<dbReference type="InterPro" id="IPR013178">
    <property type="entry name" value="Histone_AcTrfase_Rtt109/CBP"/>
</dbReference>
<dbReference type="GO" id="GO:0045944">
    <property type="term" value="P:positive regulation of transcription by RNA polymerase II"/>
    <property type="evidence" value="ECO:0007669"/>
    <property type="project" value="TreeGrafter"/>
</dbReference>
<sequence length="829" mass="95877">MNLRKRRAFERSLPVRMVQHTPAPHQARVRKDKVWLDPKTTNGLQKFSKFGDSLEADNNSEELEELLPAPKRVKTEKNSCLGTYDQAASIAPSHIDMASCESNATRDNVKEISDSLQFKSTNSVSPTELDVDSKFVEGQMGSDQDTETKPGSQRMKVASLAEFLTKDQIKEHISSLRQYSADKDLSDNVKENKIAQCQLCGLGLFLLARKVIYCSSCAAPIKRKVNYYCTPEEYDYQHFFCTTCYKRSRGGHISICDMRIPKEKLQRRNSDSEIEESWVQCDECDCWQHQVCGLFQDDQGEKTKYKCPICLLREEKGQYESLTFSAKDLPQTMLSTHIEERLLRRLEQERKERAKFEAKSFDELILLFQKIEGVDVCIFSMYIQEFGSECSRPNQRCVYISYLDSIKYFTPSIQTSSGEALRSLAFHEILIGYIDYIKTRGFTTCYLWACPPVKGDDFFFYCHPETQKIPKSDMLRQWYHSMLRKATNEGIVASHTNLYDHFFIATGEAKHRKITTTRLPYFDGAYWSGAAENFVKNVEKENKENASKRKTKTTLKVTGHTNSSDVVTNKDVLLMKKSVCTNCREPILSRQGWFCNQCKDFHICQRCHDIEQYLYSNNTHISVKGEQHMLSEVLMDVPFDTKDEDDMFDSGLFENRYKFLKFCKDNKYQFDSLRRAKHSSMMILYHLRHLIVPTAAGTSTVSHDARSKVEPEEMLRMKLLQLLQHANQCQSTKTERCPYKHCHNIQATFLHASMCRVRTTGGCTTCKKMWYLLILHAKSCTRHDCRVSHCKELKRHPALKCETHRRASIAESDSKIFQVTDSLGWKQLA</sequence>
<evidence type="ECO:0000313" key="18">
    <source>
        <dbReference type="EMBL" id="EXC32920.1"/>
    </source>
</evidence>
<keyword evidence="8" id="KW-0805">Transcription regulation</keyword>
<name>W9SYC5_9ROSA</name>
<dbReference type="GO" id="GO:0005667">
    <property type="term" value="C:transcription regulator complex"/>
    <property type="evidence" value="ECO:0007669"/>
    <property type="project" value="TreeGrafter"/>
</dbReference>
<dbReference type="PANTHER" id="PTHR13808">
    <property type="entry name" value="CBP/P300-RELATED"/>
    <property type="match status" value="1"/>
</dbReference>
<proteinExistence type="predicted"/>
<feature type="domain" description="ZZ-type" evidence="16">
    <location>
        <begin position="575"/>
        <end position="638"/>
    </location>
</feature>
<dbReference type="Proteomes" id="UP000030645">
    <property type="component" value="Unassembled WGS sequence"/>
</dbReference>
<evidence type="ECO:0000256" key="7">
    <source>
        <dbReference type="ARBA" id="ARBA00022853"/>
    </source>
</evidence>
<evidence type="ECO:0000256" key="3">
    <source>
        <dbReference type="ARBA" id="ARBA00022679"/>
    </source>
</evidence>
<dbReference type="InterPro" id="IPR000433">
    <property type="entry name" value="Znf_ZZ"/>
</dbReference>
<dbReference type="InterPro" id="IPR011011">
    <property type="entry name" value="Znf_FYVE_PHD"/>
</dbReference>
<comment type="subcellular location">
    <subcellularLocation>
        <location evidence="1">Nucleus</location>
    </subcellularLocation>
</comment>
<keyword evidence="10" id="KW-0804">Transcription</keyword>
<evidence type="ECO:0000256" key="9">
    <source>
        <dbReference type="ARBA" id="ARBA00023159"/>
    </source>
</evidence>
<dbReference type="GO" id="GO:0003713">
    <property type="term" value="F:transcription coactivator activity"/>
    <property type="evidence" value="ECO:0007669"/>
    <property type="project" value="TreeGrafter"/>
</dbReference>
<dbReference type="InterPro" id="IPR013083">
    <property type="entry name" value="Znf_RING/FYVE/PHD"/>
</dbReference>
<dbReference type="Gene3D" id="3.30.60.90">
    <property type="match status" value="1"/>
</dbReference>
<dbReference type="GO" id="GO:0031490">
    <property type="term" value="F:chromatin DNA binding"/>
    <property type="evidence" value="ECO:0007669"/>
    <property type="project" value="TreeGrafter"/>
</dbReference>
<organism evidence="18 19">
    <name type="scientific">Morus notabilis</name>
    <dbReference type="NCBI Taxonomy" id="981085"/>
    <lineage>
        <taxon>Eukaryota</taxon>
        <taxon>Viridiplantae</taxon>
        <taxon>Streptophyta</taxon>
        <taxon>Embryophyta</taxon>
        <taxon>Tracheophyta</taxon>
        <taxon>Spermatophyta</taxon>
        <taxon>Magnoliopsida</taxon>
        <taxon>eudicotyledons</taxon>
        <taxon>Gunneridae</taxon>
        <taxon>Pentapetalae</taxon>
        <taxon>rosids</taxon>
        <taxon>fabids</taxon>
        <taxon>Rosales</taxon>
        <taxon>Moraceae</taxon>
        <taxon>Moreae</taxon>
        <taxon>Morus</taxon>
    </lineage>
</organism>
<protein>
    <recommendedName>
        <fullName evidence="2">histone acetyltransferase</fullName>
        <ecNumber evidence="2">2.3.1.48</ecNumber>
    </recommendedName>
</protein>
<evidence type="ECO:0000313" key="19">
    <source>
        <dbReference type="Proteomes" id="UP000030645"/>
    </source>
</evidence>
<dbReference type="PROSITE" id="PS50135">
    <property type="entry name" value="ZF_ZZ_2"/>
    <property type="match status" value="1"/>
</dbReference>
<keyword evidence="5 14" id="KW-0863">Zinc-finger</keyword>
<dbReference type="Gene3D" id="1.20.1020.10">
    <property type="entry name" value="TAZ domain"/>
    <property type="match status" value="1"/>
</dbReference>
<keyword evidence="4" id="KW-0479">Metal-binding</keyword>
<gene>
    <name evidence="18" type="ORF">L484_013035</name>
</gene>
<dbReference type="AlphaFoldDB" id="W9SYC5"/>
<keyword evidence="9" id="KW-0010">Activator</keyword>
<feature type="domain" description="TAZ-type" evidence="15">
    <location>
        <begin position="708"/>
        <end position="793"/>
    </location>
</feature>
<evidence type="ECO:0000256" key="12">
    <source>
        <dbReference type="ARBA" id="ARBA00023315"/>
    </source>
</evidence>
<dbReference type="InterPro" id="IPR031162">
    <property type="entry name" value="CBP_P300_HAT"/>
</dbReference>
<evidence type="ECO:0000256" key="11">
    <source>
        <dbReference type="ARBA" id="ARBA00023242"/>
    </source>
</evidence>
<dbReference type="Pfam" id="PF02135">
    <property type="entry name" value="zf-TAZ"/>
    <property type="match status" value="1"/>
</dbReference>
<evidence type="ECO:0000256" key="14">
    <source>
        <dbReference type="PROSITE-ProRule" id="PRU00228"/>
    </source>
</evidence>
<dbReference type="GO" id="GO:0005634">
    <property type="term" value="C:nucleus"/>
    <property type="evidence" value="ECO:0007669"/>
    <property type="project" value="UniProtKB-SubCell"/>
</dbReference>
<accession>W9SYC5</accession>
<dbReference type="PROSITE" id="PS01357">
    <property type="entry name" value="ZF_ZZ_1"/>
    <property type="match status" value="1"/>
</dbReference>
<dbReference type="InterPro" id="IPR035898">
    <property type="entry name" value="TAZ_dom_sf"/>
</dbReference>
<dbReference type="EMBL" id="KE346316">
    <property type="protein sequence ID" value="EXC32920.1"/>
    <property type="molecule type" value="Genomic_DNA"/>
</dbReference>
<keyword evidence="11" id="KW-0539">Nucleus</keyword>
<dbReference type="SMART" id="SM01250">
    <property type="entry name" value="KAT11"/>
    <property type="match status" value="1"/>
</dbReference>
<evidence type="ECO:0000256" key="2">
    <source>
        <dbReference type="ARBA" id="ARBA00013184"/>
    </source>
</evidence>
<keyword evidence="6" id="KW-0862">Zinc</keyword>
<dbReference type="Gene3D" id="3.30.40.10">
    <property type="entry name" value="Zinc/RING finger domain, C3HC4 (zinc finger)"/>
    <property type="match status" value="1"/>
</dbReference>
<feature type="domain" description="CBP/p300-type HAT" evidence="17">
    <location>
        <begin position="292"/>
        <end position="692"/>
    </location>
</feature>
<evidence type="ECO:0000256" key="1">
    <source>
        <dbReference type="ARBA" id="ARBA00004123"/>
    </source>
</evidence>
<keyword evidence="12" id="KW-0012">Acyltransferase</keyword>
<evidence type="ECO:0000256" key="5">
    <source>
        <dbReference type="ARBA" id="ARBA00022771"/>
    </source>
</evidence>
<dbReference type="PANTHER" id="PTHR13808:SF53">
    <property type="entry name" value="HISTONE ACETYLTRANSFERASE HAC2"/>
    <property type="match status" value="1"/>
</dbReference>
<dbReference type="PROSITE" id="PS51727">
    <property type="entry name" value="CBP_P300_HAT"/>
    <property type="match status" value="1"/>
</dbReference>
<evidence type="ECO:0000256" key="8">
    <source>
        <dbReference type="ARBA" id="ARBA00023015"/>
    </source>
</evidence>
<dbReference type="GO" id="GO:0004402">
    <property type="term" value="F:histone acetyltransferase activity"/>
    <property type="evidence" value="ECO:0007669"/>
    <property type="project" value="InterPro"/>
</dbReference>
<dbReference type="EC" id="2.3.1.48" evidence="2"/>
<dbReference type="InterPro" id="IPR043145">
    <property type="entry name" value="Znf_ZZ_sf"/>
</dbReference>
<dbReference type="SUPFAM" id="SSF57850">
    <property type="entry name" value="RING/U-box"/>
    <property type="match status" value="1"/>
</dbReference>
<evidence type="ECO:0000256" key="4">
    <source>
        <dbReference type="ARBA" id="ARBA00022723"/>
    </source>
</evidence>
<evidence type="ECO:0000259" key="17">
    <source>
        <dbReference type="PROSITE" id="PS51727"/>
    </source>
</evidence>
<evidence type="ECO:0000256" key="10">
    <source>
        <dbReference type="ARBA" id="ARBA00023163"/>
    </source>
</evidence>
<dbReference type="Pfam" id="PF08214">
    <property type="entry name" value="HAT_KAT11"/>
    <property type="match status" value="1"/>
</dbReference>
<comment type="catalytic activity">
    <reaction evidence="13">
        <text>L-lysyl-[protein] + acetyl-CoA = N(6)-acetyl-L-lysyl-[protein] + CoA + H(+)</text>
        <dbReference type="Rhea" id="RHEA:45948"/>
        <dbReference type="Rhea" id="RHEA-COMP:9752"/>
        <dbReference type="Rhea" id="RHEA-COMP:10731"/>
        <dbReference type="ChEBI" id="CHEBI:15378"/>
        <dbReference type="ChEBI" id="CHEBI:29969"/>
        <dbReference type="ChEBI" id="CHEBI:57287"/>
        <dbReference type="ChEBI" id="CHEBI:57288"/>
        <dbReference type="ChEBI" id="CHEBI:61930"/>
        <dbReference type="EC" id="2.3.1.48"/>
    </reaction>
</comment>
<dbReference type="SUPFAM" id="SSF57903">
    <property type="entry name" value="FYVE/PHD zinc finger"/>
    <property type="match status" value="1"/>
</dbReference>
<keyword evidence="19" id="KW-1185">Reference proteome</keyword>
<dbReference type="GO" id="GO:0008270">
    <property type="term" value="F:zinc ion binding"/>
    <property type="evidence" value="ECO:0007669"/>
    <property type="project" value="UniProtKB-KW"/>
</dbReference>
<dbReference type="PROSITE" id="PS50134">
    <property type="entry name" value="ZF_TAZ"/>
    <property type="match status" value="1"/>
</dbReference>
<dbReference type="STRING" id="981085.W9SYC5"/>
<reference evidence="19" key="1">
    <citation type="submission" date="2013-01" db="EMBL/GenBank/DDBJ databases">
        <title>Draft Genome Sequence of a Mulberry Tree, Morus notabilis C.K. Schneid.</title>
        <authorList>
            <person name="He N."/>
            <person name="Zhao S."/>
        </authorList>
    </citation>
    <scope>NUCLEOTIDE SEQUENCE</scope>
</reference>
<dbReference type="InterPro" id="IPR000197">
    <property type="entry name" value="Znf_TAZ"/>
</dbReference>
<dbReference type="eggNOG" id="KOG1778">
    <property type="taxonomic scope" value="Eukaryota"/>
</dbReference>
<dbReference type="SUPFAM" id="SSF57933">
    <property type="entry name" value="TAZ domain"/>
    <property type="match status" value="1"/>
</dbReference>
<evidence type="ECO:0000256" key="13">
    <source>
        <dbReference type="ARBA" id="ARBA00048017"/>
    </source>
</evidence>
<evidence type="ECO:0000256" key="6">
    <source>
        <dbReference type="ARBA" id="ARBA00022833"/>
    </source>
</evidence>